<reference evidence="3" key="1">
    <citation type="submission" date="2016-11" db="UniProtKB">
        <authorList>
            <consortium name="WormBaseParasite"/>
        </authorList>
    </citation>
    <scope>IDENTIFICATION</scope>
</reference>
<dbReference type="Proteomes" id="UP000095287">
    <property type="component" value="Unplaced"/>
</dbReference>
<dbReference type="AlphaFoldDB" id="A0A1I7YF82"/>
<evidence type="ECO:0000313" key="3">
    <source>
        <dbReference type="WBParaSite" id="L893_g15722.t1"/>
    </source>
</evidence>
<proteinExistence type="predicted"/>
<feature type="transmembrane region" description="Helical" evidence="1">
    <location>
        <begin position="54"/>
        <end position="76"/>
    </location>
</feature>
<dbReference type="WBParaSite" id="L893_g15722.t1">
    <property type="protein sequence ID" value="L893_g15722.t1"/>
    <property type="gene ID" value="L893_g15722"/>
</dbReference>
<protein>
    <submittedName>
        <fullName evidence="3">G protein-coupled receptor</fullName>
    </submittedName>
</protein>
<feature type="transmembrane region" description="Helical" evidence="1">
    <location>
        <begin position="12"/>
        <end position="33"/>
    </location>
</feature>
<sequence>MTERERTLPDILAGFTYIILCVALLPVYIRFLYIFITKAKYRSLECYRIMVQMGIIQCTTMSPGFITFGLAKIIFYDWRLTRLANILIVLDPAGARAETVLGLVLAMNRLKIICGLRYPNWIHTVVAAVAWLLGLCYVVLLSTTHFSYMLEPWYFLPKYDTAQGFTKELQFYGYYVYATPMVLTLMIYIYIIGYLIRLKHVHRAKIHDRESSIFIYAVSKFIVDFSQAAVYNHVHLPDTPIFNFSMSIWFILSSLFLTPALYFVLYKNLRKEFFTFRRNYTLPIRSISSGMHS</sequence>
<accession>A0A1I7YF82</accession>
<feature type="transmembrane region" description="Helical" evidence="1">
    <location>
        <begin position="213"/>
        <end position="234"/>
    </location>
</feature>
<keyword evidence="1" id="KW-1133">Transmembrane helix</keyword>
<dbReference type="SUPFAM" id="SSF81321">
    <property type="entry name" value="Family A G protein-coupled receptor-like"/>
    <property type="match status" value="1"/>
</dbReference>
<feature type="transmembrane region" description="Helical" evidence="1">
    <location>
        <begin position="174"/>
        <end position="192"/>
    </location>
</feature>
<feature type="transmembrane region" description="Helical" evidence="1">
    <location>
        <begin position="118"/>
        <end position="140"/>
    </location>
</feature>
<keyword evidence="1" id="KW-0472">Membrane</keyword>
<keyword evidence="2" id="KW-1185">Reference proteome</keyword>
<feature type="transmembrane region" description="Helical" evidence="1">
    <location>
        <begin position="246"/>
        <end position="265"/>
    </location>
</feature>
<dbReference type="Gene3D" id="1.20.1070.10">
    <property type="entry name" value="Rhodopsin 7-helix transmembrane proteins"/>
    <property type="match status" value="1"/>
</dbReference>
<evidence type="ECO:0000256" key="1">
    <source>
        <dbReference type="SAM" id="Phobius"/>
    </source>
</evidence>
<organism evidence="2 3">
    <name type="scientific">Steinernema glaseri</name>
    <dbReference type="NCBI Taxonomy" id="37863"/>
    <lineage>
        <taxon>Eukaryota</taxon>
        <taxon>Metazoa</taxon>
        <taxon>Ecdysozoa</taxon>
        <taxon>Nematoda</taxon>
        <taxon>Chromadorea</taxon>
        <taxon>Rhabditida</taxon>
        <taxon>Tylenchina</taxon>
        <taxon>Panagrolaimomorpha</taxon>
        <taxon>Strongyloidoidea</taxon>
        <taxon>Steinernematidae</taxon>
        <taxon>Steinernema</taxon>
    </lineage>
</organism>
<keyword evidence="1" id="KW-0812">Transmembrane</keyword>
<evidence type="ECO:0000313" key="2">
    <source>
        <dbReference type="Proteomes" id="UP000095287"/>
    </source>
</evidence>
<name>A0A1I7YF82_9BILA</name>